<dbReference type="PANTHER" id="PTHR48100:SF54">
    <property type="entry name" value="PHOSPHATASE SPAC5H10.03-RELATED"/>
    <property type="match status" value="1"/>
</dbReference>
<dbReference type="Gene3D" id="3.40.50.1240">
    <property type="entry name" value="Phosphoglycerate mutase-like"/>
    <property type="match status" value="1"/>
</dbReference>
<gene>
    <name evidence="1" type="ORF">QQZ08_001446</name>
</gene>
<reference evidence="1 2" key="1">
    <citation type="journal article" date="2025" name="Microbiol. Resour. Announc.">
        <title>Draft genome sequences for Neonectria magnoliae and Neonectria punicea, canker pathogens of Liriodendron tulipifera and Acer saccharum in West Virginia.</title>
        <authorList>
            <person name="Petronek H.M."/>
            <person name="Kasson M.T."/>
            <person name="Metheny A.M."/>
            <person name="Stauder C.M."/>
            <person name="Lovett B."/>
            <person name="Lynch S.C."/>
            <person name="Garnas J.R."/>
            <person name="Kasson L.R."/>
            <person name="Stajich J.E."/>
        </authorList>
    </citation>
    <scope>NUCLEOTIDE SEQUENCE [LARGE SCALE GENOMIC DNA]</scope>
    <source>
        <strain evidence="1 2">NRRL 64651</strain>
    </source>
</reference>
<name>A0ABR1IE05_9HYPO</name>
<protein>
    <recommendedName>
        <fullName evidence="3">Phosphoglycerate mutase-like protein</fullName>
    </recommendedName>
</protein>
<sequence length="225" mass="25843">MATIHILRHGQALHNVQRGYPYRDPPLTELGIQQAKNVQLPAQPDLIIVSPMTRTIQTTLLVFRDLLNASPAKVKVEVWPELRECYDAVCNQGVSRAAISAKFPQFDFSCCDEEWDYPPHTALDAYNRAELVRRRLKSVSRFYDNILVVTHRCFISFLAKGARFDVCECRSYKFLYENEFSYKEETDEMRYGANCDTGELQDFGPNVLLPAFPARKDDEALPLET</sequence>
<evidence type="ECO:0008006" key="3">
    <source>
        <dbReference type="Google" id="ProtNLM"/>
    </source>
</evidence>
<dbReference type="PROSITE" id="PS00175">
    <property type="entry name" value="PG_MUTASE"/>
    <property type="match status" value="1"/>
</dbReference>
<dbReference type="Pfam" id="PF00300">
    <property type="entry name" value="His_Phos_1"/>
    <property type="match status" value="1"/>
</dbReference>
<comment type="caution">
    <text evidence="1">The sequence shown here is derived from an EMBL/GenBank/DDBJ whole genome shotgun (WGS) entry which is preliminary data.</text>
</comment>
<proteinExistence type="predicted"/>
<accession>A0ABR1IE05</accession>
<dbReference type="EMBL" id="JAZAVK010000008">
    <property type="protein sequence ID" value="KAK7431828.1"/>
    <property type="molecule type" value="Genomic_DNA"/>
</dbReference>
<dbReference type="SMART" id="SM00855">
    <property type="entry name" value="PGAM"/>
    <property type="match status" value="1"/>
</dbReference>
<dbReference type="Proteomes" id="UP001498421">
    <property type="component" value="Unassembled WGS sequence"/>
</dbReference>
<dbReference type="SUPFAM" id="SSF53254">
    <property type="entry name" value="Phosphoglycerate mutase-like"/>
    <property type="match status" value="1"/>
</dbReference>
<dbReference type="InterPro" id="IPR050275">
    <property type="entry name" value="PGM_Phosphatase"/>
</dbReference>
<dbReference type="InterPro" id="IPR013078">
    <property type="entry name" value="His_Pase_superF_clade-1"/>
</dbReference>
<organism evidence="1 2">
    <name type="scientific">Neonectria magnoliae</name>
    <dbReference type="NCBI Taxonomy" id="2732573"/>
    <lineage>
        <taxon>Eukaryota</taxon>
        <taxon>Fungi</taxon>
        <taxon>Dikarya</taxon>
        <taxon>Ascomycota</taxon>
        <taxon>Pezizomycotina</taxon>
        <taxon>Sordariomycetes</taxon>
        <taxon>Hypocreomycetidae</taxon>
        <taxon>Hypocreales</taxon>
        <taxon>Nectriaceae</taxon>
        <taxon>Neonectria</taxon>
    </lineage>
</organism>
<dbReference type="InterPro" id="IPR029033">
    <property type="entry name" value="His_PPase_superfam"/>
</dbReference>
<dbReference type="CDD" id="cd07067">
    <property type="entry name" value="HP_PGM_like"/>
    <property type="match status" value="1"/>
</dbReference>
<dbReference type="PANTHER" id="PTHR48100">
    <property type="entry name" value="BROAD-SPECIFICITY PHOSPHATASE YOR283W-RELATED"/>
    <property type="match status" value="1"/>
</dbReference>
<evidence type="ECO:0000313" key="1">
    <source>
        <dbReference type="EMBL" id="KAK7431828.1"/>
    </source>
</evidence>
<keyword evidence="2" id="KW-1185">Reference proteome</keyword>
<dbReference type="InterPro" id="IPR001345">
    <property type="entry name" value="PG/BPGM_mutase_AS"/>
</dbReference>
<evidence type="ECO:0000313" key="2">
    <source>
        <dbReference type="Proteomes" id="UP001498421"/>
    </source>
</evidence>